<name>A0ABP8WXF8_9MICO</name>
<dbReference type="RefSeq" id="WP_301312839.1">
    <property type="nucleotide sequence ID" value="NZ_BAABHM010000009.1"/>
</dbReference>
<evidence type="ECO:0000313" key="3">
    <source>
        <dbReference type="Proteomes" id="UP001500843"/>
    </source>
</evidence>
<proteinExistence type="predicted"/>
<comment type="caution">
    <text evidence="2">The sequence shown here is derived from an EMBL/GenBank/DDBJ whole genome shotgun (WGS) entry which is preliminary data.</text>
</comment>
<accession>A0ABP8WXF8</accession>
<evidence type="ECO:0000313" key="2">
    <source>
        <dbReference type="EMBL" id="GAA4696982.1"/>
    </source>
</evidence>
<organism evidence="2 3">
    <name type="scientific">Promicromonospora umidemergens</name>
    <dbReference type="NCBI Taxonomy" id="629679"/>
    <lineage>
        <taxon>Bacteria</taxon>
        <taxon>Bacillati</taxon>
        <taxon>Actinomycetota</taxon>
        <taxon>Actinomycetes</taxon>
        <taxon>Micrococcales</taxon>
        <taxon>Promicromonosporaceae</taxon>
        <taxon>Promicromonospora</taxon>
    </lineage>
</organism>
<sequence length="41" mass="4528">MGGDWVKNPVDPLDQTGYDAIPFNDDGDTCRTPASQTYLPR</sequence>
<gene>
    <name evidence="2" type="ORF">GCM10023198_16410</name>
</gene>
<feature type="compositionally biased region" description="Polar residues" evidence="1">
    <location>
        <begin position="32"/>
        <end position="41"/>
    </location>
</feature>
<feature type="region of interest" description="Disordered" evidence="1">
    <location>
        <begin position="1"/>
        <end position="41"/>
    </location>
</feature>
<evidence type="ECO:0000256" key="1">
    <source>
        <dbReference type="SAM" id="MobiDB-lite"/>
    </source>
</evidence>
<dbReference type="Proteomes" id="UP001500843">
    <property type="component" value="Unassembled WGS sequence"/>
</dbReference>
<protein>
    <submittedName>
        <fullName evidence="2">Uncharacterized protein</fullName>
    </submittedName>
</protein>
<reference evidence="3" key="1">
    <citation type="journal article" date="2019" name="Int. J. Syst. Evol. Microbiol.">
        <title>The Global Catalogue of Microorganisms (GCM) 10K type strain sequencing project: providing services to taxonomists for standard genome sequencing and annotation.</title>
        <authorList>
            <consortium name="The Broad Institute Genomics Platform"/>
            <consortium name="The Broad Institute Genome Sequencing Center for Infectious Disease"/>
            <person name="Wu L."/>
            <person name="Ma J."/>
        </authorList>
    </citation>
    <scope>NUCLEOTIDE SEQUENCE [LARGE SCALE GENOMIC DNA]</scope>
    <source>
        <strain evidence="3">JCM 17975</strain>
    </source>
</reference>
<keyword evidence="3" id="KW-1185">Reference proteome</keyword>
<dbReference type="EMBL" id="BAABHM010000009">
    <property type="protein sequence ID" value="GAA4696982.1"/>
    <property type="molecule type" value="Genomic_DNA"/>
</dbReference>